<dbReference type="SUPFAM" id="SSF81383">
    <property type="entry name" value="F-box domain"/>
    <property type="match status" value="1"/>
</dbReference>
<comment type="caution">
    <text evidence="2">The sequence shown here is derived from an EMBL/GenBank/DDBJ whole genome shotgun (WGS) entry which is preliminary data.</text>
</comment>
<dbReference type="Pfam" id="PF00646">
    <property type="entry name" value="F-box"/>
    <property type="match status" value="1"/>
</dbReference>
<dbReference type="PANTHER" id="PTHR31672:SF13">
    <property type="entry name" value="F-BOX PROTEIN CPR30-LIKE"/>
    <property type="match status" value="1"/>
</dbReference>
<reference evidence="2" key="1">
    <citation type="submission" date="2019-10" db="EMBL/GenBank/DDBJ databases">
        <authorList>
            <person name="Zhang R."/>
            <person name="Pan Y."/>
            <person name="Wang J."/>
            <person name="Ma R."/>
            <person name="Yu S."/>
        </authorList>
    </citation>
    <scope>NUCLEOTIDE SEQUENCE</scope>
    <source>
        <strain evidence="2">LA-IB0</strain>
        <tissue evidence="2">Leaf</tissue>
    </source>
</reference>
<dbReference type="InterPro" id="IPR050796">
    <property type="entry name" value="SCF_F-box_component"/>
</dbReference>
<dbReference type="NCBIfam" id="TIGR01640">
    <property type="entry name" value="F_box_assoc_1"/>
    <property type="match status" value="1"/>
</dbReference>
<dbReference type="InterPro" id="IPR001810">
    <property type="entry name" value="F-box_dom"/>
</dbReference>
<gene>
    <name evidence="2" type="ORF">BUALT_Bualt04G0149500</name>
</gene>
<sequence length="382" mass="44402">MVVLKHKLSAMTVIDNHSRSNMPEDVILDILLRLPTKSLIRFKSVSKSWYTLIGSSYFIKQHFNHKNNQARARLLLYHYKSDIHKCVFSLYSNTFSRHEQPNHLQFPHTVSIIGPINSIFCVFDEKIGDGPGCVTLWNPAIREFRPLPPAGPNLSPNYYAYVNEFGFGLDSSNDDYKVVWIRKFRDSTIADPPILTLISIYNLHTDSWRHFKDVDFGIVIRNILESKCNTYVNGVYYWLADNVNRHYCILGFDMKKETFTGIDVPNWITSLYTNLCLYYDDISIISMDVHEVGKSIDLWVRKEEGNWVKQLAIGPISFWDFSWPFGVWENGDLVMETNSSDLILLNPSTGQVWNLDARSECGHTRVCSYKESLVSIRRRKWY</sequence>
<evidence type="ECO:0000313" key="2">
    <source>
        <dbReference type="EMBL" id="KAG8384739.1"/>
    </source>
</evidence>
<evidence type="ECO:0000313" key="3">
    <source>
        <dbReference type="Proteomes" id="UP000826271"/>
    </source>
</evidence>
<name>A0AAV6XWF7_9LAMI</name>
<dbReference type="Gene3D" id="1.20.1280.50">
    <property type="match status" value="1"/>
</dbReference>
<dbReference type="AlphaFoldDB" id="A0AAV6XWF7"/>
<dbReference type="InterPro" id="IPR017451">
    <property type="entry name" value="F-box-assoc_interact_dom"/>
</dbReference>
<accession>A0AAV6XWF7</accession>
<dbReference type="PANTHER" id="PTHR31672">
    <property type="entry name" value="BNACNNG10540D PROTEIN"/>
    <property type="match status" value="1"/>
</dbReference>
<proteinExistence type="predicted"/>
<evidence type="ECO:0000259" key="1">
    <source>
        <dbReference type="PROSITE" id="PS50181"/>
    </source>
</evidence>
<organism evidence="2 3">
    <name type="scientific">Buddleja alternifolia</name>
    <dbReference type="NCBI Taxonomy" id="168488"/>
    <lineage>
        <taxon>Eukaryota</taxon>
        <taxon>Viridiplantae</taxon>
        <taxon>Streptophyta</taxon>
        <taxon>Embryophyta</taxon>
        <taxon>Tracheophyta</taxon>
        <taxon>Spermatophyta</taxon>
        <taxon>Magnoliopsida</taxon>
        <taxon>eudicotyledons</taxon>
        <taxon>Gunneridae</taxon>
        <taxon>Pentapetalae</taxon>
        <taxon>asterids</taxon>
        <taxon>lamiids</taxon>
        <taxon>Lamiales</taxon>
        <taxon>Scrophulariaceae</taxon>
        <taxon>Buddlejeae</taxon>
        <taxon>Buddleja</taxon>
    </lineage>
</organism>
<keyword evidence="3" id="KW-1185">Reference proteome</keyword>
<dbReference type="InterPro" id="IPR013187">
    <property type="entry name" value="F-box-assoc_dom_typ3"/>
</dbReference>
<dbReference type="CDD" id="cd22157">
    <property type="entry name" value="F-box_AtFBW1-like"/>
    <property type="match status" value="1"/>
</dbReference>
<dbReference type="Proteomes" id="UP000826271">
    <property type="component" value="Unassembled WGS sequence"/>
</dbReference>
<feature type="domain" description="F-box" evidence="1">
    <location>
        <begin position="16"/>
        <end position="62"/>
    </location>
</feature>
<protein>
    <recommendedName>
        <fullName evidence="1">F-box domain-containing protein</fullName>
    </recommendedName>
</protein>
<dbReference type="SMART" id="SM00256">
    <property type="entry name" value="FBOX"/>
    <property type="match status" value="1"/>
</dbReference>
<dbReference type="EMBL" id="WHWC01000004">
    <property type="protein sequence ID" value="KAG8384739.1"/>
    <property type="molecule type" value="Genomic_DNA"/>
</dbReference>
<dbReference type="InterPro" id="IPR036047">
    <property type="entry name" value="F-box-like_dom_sf"/>
</dbReference>
<dbReference type="PROSITE" id="PS50181">
    <property type="entry name" value="FBOX"/>
    <property type="match status" value="1"/>
</dbReference>
<dbReference type="Pfam" id="PF08268">
    <property type="entry name" value="FBA_3"/>
    <property type="match status" value="1"/>
</dbReference>